<keyword evidence="1" id="KW-1133">Transmembrane helix</keyword>
<dbReference type="Pfam" id="PF17555">
    <property type="entry name" value="TssN"/>
    <property type="match status" value="1"/>
</dbReference>
<feature type="transmembrane region" description="Helical" evidence="1">
    <location>
        <begin position="136"/>
        <end position="157"/>
    </location>
</feature>
<feature type="transmembrane region" description="Helical" evidence="1">
    <location>
        <begin position="105"/>
        <end position="130"/>
    </location>
</feature>
<dbReference type="OrthoDB" id="1024052at2"/>
<dbReference type="EMBL" id="FTOR01000005">
    <property type="protein sequence ID" value="SIT21751.1"/>
    <property type="molecule type" value="Genomic_DNA"/>
</dbReference>
<feature type="transmembrane region" description="Helical" evidence="1">
    <location>
        <begin position="67"/>
        <end position="84"/>
    </location>
</feature>
<dbReference type="KEGG" id="fln:FLA_1367"/>
<evidence type="ECO:0000313" key="2">
    <source>
        <dbReference type="EMBL" id="SIT21751.1"/>
    </source>
</evidence>
<sequence length="299" mass="34354">MITLKAIFLNYLLVPLVAVLLAALMAYVKKKNKILKNKTLILYLLLASLVLALPGIGGLAGNTFSPYWYLFAQLLYLCLGIYHIRLMAHYFKRTGTDKKSNVYAILFELLLTIMCLLLGSYLFTLLFNWLSPYKGYGLTASTSLCIFIMPLIFNYTYTRFLAIPFAIYKVWQYTPGVTAGFENRDLGTLMLVNLELTKTPVDGHRFAIKAKSPQNLPLGEWMNRVIEDFNLKNPTEPIQTTSDTGEEHGWIFYVKPSFFHMRRYLDYEKSVADNKLSEKNIVICKRVIRHEEEKVISVV</sequence>
<name>A0A173MCW5_9BACT</name>
<keyword evidence="3" id="KW-1185">Reference proteome</keyword>
<feature type="transmembrane region" description="Helical" evidence="1">
    <location>
        <begin position="6"/>
        <end position="28"/>
    </location>
</feature>
<keyword evidence="1" id="KW-0472">Membrane</keyword>
<dbReference type="RefSeq" id="WP_076380026.1">
    <property type="nucleotide sequence ID" value="NZ_AP017422.1"/>
</dbReference>
<dbReference type="Proteomes" id="UP000186917">
    <property type="component" value="Unassembled WGS sequence"/>
</dbReference>
<keyword evidence="1" id="KW-0812">Transmembrane</keyword>
<dbReference type="AlphaFoldDB" id="A0A173MCW5"/>
<evidence type="ECO:0000313" key="3">
    <source>
        <dbReference type="Proteomes" id="UP000186917"/>
    </source>
</evidence>
<proteinExistence type="predicted"/>
<accession>A0A173MCW5</accession>
<feature type="transmembrane region" description="Helical" evidence="1">
    <location>
        <begin position="40"/>
        <end position="61"/>
    </location>
</feature>
<evidence type="ECO:0000256" key="1">
    <source>
        <dbReference type="SAM" id="Phobius"/>
    </source>
</evidence>
<gene>
    <name evidence="2" type="ORF">SAMN05421788_105185</name>
</gene>
<protein>
    <submittedName>
        <fullName evidence="2">Uncharacterized protein</fullName>
    </submittedName>
</protein>
<dbReference type="STRING" id="477680.SAMN05421788_105185"/>
<dbReference type="InterPro" id="IPR035177">
    <property type="entry name" value="TssN"/>
</dbReference>
<reference evidence="3" key="1">
    <citation type="submission" date="2017-01" db="EMBL/GenBank/DDBJ databases">
        <authorList>
            <person name="Varghese N."/>
            <person name="Submissions S."/>
        </authorList>
    </citation>
    <scope>NUCLEOTIDE SEQUENCE [LARGE SCALE GENOMIC DNA]</scope>
    <source>
        <strain evidence="3">DSM 21054</strain>
    </source>
</reference>
<organism evidence="2 3">
    <name type="scientific">Filimonas lacunae</name>
    <dbReference type="NCBI Taxonomy" id="477680"/>
    <lineage>
        <taxon>Bacteria</taxon>
        <taxon>Pseudomonadati</taxon>
        <taxon>Bacteroidota</taxon>
        <taxon>Chitinophagia</taxon>
        <taxon>Chitinophagales</taxon>
        <taxon>Chitinophagaceae</taxon>
        <taxon>Filimonas</taxon>
    </lineage>
</organism>